<dbReference type="Gene3D" id="2.90.10.10">
    <property type="entry name" value="Bulb-type lectin domain"/>
    <property type="match status" value="1"/>
</dbReference>
<comment type="subcellular location">
    <subcellularLocation>
        <location evidence="1">Cell membrane</location>
        <topology evidence="1">Single-pass type I membrane protein</topology>
    </subcellularLocation>
</comment>
<dbReference type="FunFam" id="1.10.510.10:FF:000060">
    <property type="entry name" value="G-type lectin S-receptor-like serine/threonine-protein kinase"/>
    <property type="match status" value="1"/>
</dbReference>
<evidence type="ECO:0000256" key="6">
    <source>
        <dbReference type="ARBA" id="ARBA00022729"/>
    </source>
</evidence>
<evidence type="ECO:0000256" key="15">
    <source>
        <dbReference type="ARBA" id="ARBA00048679"/>
    </source>
</evidence>
<sequence>MCIFPLQSMLLRINQRKMTINRSLSVLVIANLLFFSHQIYSKTDTLTQIQSLTEGTTLVSEDGTFELGFFSPGSSTNRFLGIWFKNISAKTVVWVANRDHPINITKLTITKEGNLVLLTQNNTIHWSTNATTKATNINIVAQLLDTGNLVLRDEKDNDSQNYLWQSFDHPSDTLLPGMKLGWEVTRDVNLNRYLTAWKNWEDPSSGHFTYGFSRSNIPEKQMWNGSSLIFRNGPWNGIRFSGAPSLKHTPLFGLTYVYNEEECYFQFYPKDKSLISRIVLNQTLYVLQRFIWVEESQKWELYMTVPGEYCDEYNHCGSFGYCAMVGKSSVCECLHGFEPKSPRNRSQGCVRSSKTWGCREKNKDGFVVVRNMKVPDTNTSWINRSMTLEECRGMCWENCSCTAYASSDITGKDGCILWFGHLLDLRQLPRAGQDLYVRVDVSDMDGKGGSSRKALVVVTTVVSSFIAIVVIFMLVYRNCKIRFRGKEIVNTKVNQNENKEDLELPLFDFDIIACATNDFSSDNKLGQGGFGPVYKGTLPDGQNIAVKRLSHTSTQGLTEFKNEVIFCSKLQHRNLVKVLGSCIYEQEKLLIYEYMPNKSLDFFLFDSSQSKLLDWSKRYNIINGIARGLLYLHQDSRLRIIHRDLKTSNILLDNDMNPKISDFGLARMCRGDQIEGNTNRIVGTYGYMAPEYAFDGIFSIKSDVYSFGILLLEVLSGKKNKGIYNSDHNFNIIEHAWRLWKESLPKEFIDTCMGDSYILSQVLRCIHVGLLCVQYQPNDRPNMTSVVVMLTSETALPQPKEPVFLTEMVLEEEDSGQKMHCSTNEVTISKLEPR</sequence>
<dbReference type="PROSITE" id="PS50948">
    <property type="entry name" value="PAN"/>
    <property type="match status" value="1"/>
</dbReference>
<dbReference type="PROSITE" id="PS50011">
    <property type="entry name" value="PROTEIN_KINASE_DOM"/>
    <property type="match status" value="1"/>
</dbReference>
<comment type="caution">
    <text evidence="21">The sequence shown here is derived from an EMBL/GenBank/DDBJ whole genome shotgun (WGS) entry which is preliminary data.</text>
</comment>
<comment type="similarity">
    <text evidence="16">Belongs to the protein kinase superfamily. Ser/Thr protein kinase family.</text>
</comment>
<dbReference type="InterPro" id="IPR024171">
    <property type="entry name" value="SRK-like_kinase"/>
</dbReference>
<dbReference type="PROSITE" id="PS00108">
    <property type="entry name" value="PROTEIN_KINASE_ST"/>
    <property type="match status" value="1"/>
</dbReference>
<dbReference type="InterPro" id="IPR000858">
    <property type="entry name" value="S_locus_glycoprot_dom"/>
</dbReference>
<dbReference type="Pfam" id="PF07714">
    <property type="entry name" value="PK_Tyr_Ser-Thr"/>
    <property type="match status" value="1"/>
</dbReference>
<evidence type="ECO:0000259" key="20">
    <source>
        <dbReference type="PROSITE" id="PS50948"/>
    </source>
</evidence>
<dbReference type="InterPro" id="IPR003609">
    <property type="entry name" value="Pan_app"/>
</dbReference>
<dbReference type="EMBL" id="JBGMDY010000007">
    <property type="protein sequence ID" value="KAL2327850.1"/>
    <property type="molecule type" value="Genomic_DNA"/>
</dbReference>
<dbReference type="CDD" id="cd14066">
    <property type="entry name" value="STKc_IRAK"/>
    <property type="match status" value="1"/>
</dbReference>
<keyword evidence="2" id="KW-1003">Cell membrane</keyword>
<keyword evidence="5 17" id="KW-0812">Transmembrane</keyword>
<evidence type="ECO:0000313" key="21">
    <source>
        <dbReference type="EMBL" id="KAL2327850.1"/>
    </source>
</evidence>
<protein>
    <recommendedName>
        <fullName evidence="16">Receptor-like serine/threonine-protein kinase</fullName>
        <ecNumber evidence="16">2.7.11.1</ecNumber>
    </recommendedName>
</protein>
<keyword evidence="8 16" id="KW-0418">Kinase</keyword>
<dbReference type="EC" id="2.7.11.1" evidence="16"/>
<dbReference type="InterPro" id="IPR036426">
    <property type="entry name" value="Bulb-type_lectin_dom_sf"/>
</dbReference>
<evidence type="ECO:0000256" key="11">
    <source>
        <dbReference type="ARBA" id="ARBA00023136"/>
    </source>
</evidence>
<dbReference type="FunFam" id="2.90.10.10:FF:000001">
    <property type="entry name" value="G-type lectin S-receptor-like serine/threonine-protein kinase"/>
    <property type="match status" value="1"/>
</dbReference>
<dbReference type="SUPFAM" id="SSF56112">
    <property type="entry name" value="Protein kinase-like (PK-like)"/>
    <property type="match status" value="1"/>
</dbReference>
<evidence type="ECO:0000256" key="17">
    <source>
        <dbReference type="SAM" id="Phobius"/>
    </source>
</evidence>
<keyword evidence="9 16" id="KW-0067">ATP-binding</keyword>
<keyword evidence="4 16" id="KW-0808">Transferase</keyword>
<feature type="domain" description="Apple" evidence="20">
    <location>
        <begin position="358"/>
        <end position="440"/>
    </location>
</feature>
<keyword evidence="3 16" id="KW-0723">Serine/threonine-protein kinase</keyword>
<evidence type="ECO:0000256" key="1">
    <source>
        <dbReference type="ARBA" id="ARBA00004251"/>
    </source>
</evidence>
<evidence type="ECO:0000313" key="22">
    <source>
        <dbReference type="Proteomes" id="UP001603857"/>
    </source>
</evidence>
<evidence type="ECO:0000259" key="18">
    <source>
        <dbReference type="PROSITE" id="PS50011"/>
    </source>
</evidence>
<feature type="domain" description="Bulb-type lectin" evidence="19">
    <location>
        <begin position="43"/>
        <end position="164"/>
    </location>
</feature>
<keyword evidence="7 16" id="KW-0547">Nucleotide-binding</keyword>
<dbReference type="Pfam" id="PF00954">
    <property type="entry name" value="S_locus_glycop"/>
    <property type="match status" value="1"/>
</dbReference>
<evidence type="ECO:0000256" key="4">
    <source>
        <dbReference type="ARBA" id="ARBA00022679"/>
    </source>
</evidence>
<evidence type="ECO:0000256" key="8">
    <source>
        <dbReference type="ARBA" id="ARBA00022777"/>
    </source>
</evidence>
<dbReference type="InterPro" id="IPR001245">
    <property type="entry name" value="Ser-Thr/Tyr_kinase_cat_dom"/>
</dbReference>
<feature type="domain" description="Protein kinase" evidence="18">
    <location>
        <begin position="519"/>
        <end position="804"/>
    </location>
</feature>
<keyword evidence="12" id="KW-1015">Disulfide bond</keyword>
<dbReference type="InterPro" id="IPR000719">
    <property type="entry name" value="Prot_kinase_dom"/>
</dbReference>
<dbReference type="InterPro" id="IPR011009">
    <property type="entry name" value="Kinase-like_dom_sf"/>
</dbReference>
<dbReference type="Gene3D" id="3.50.4.10">
    <property type="entry name" value="Hepatocyte Growth Factor"/>
    <property type="match status" value="1"/>
</dbReference>
<dbReference type="SMART" id="SM00220">
    <property type="entry name" value="S_TKc"/>
    <property type="match status" value="1"/>
</dbReference>
<dbReference type="PANTHER" id="PTHR27002:SF837">
    <property type="entry name" value="RECEPTOR-LIKE SERINE_THREONINE-PROTEIN KINASE"/>
    <property type="match status" value="1"/>
</dbReference>
<dbReference type="Gene3D" id="1.10.510.10">
    <property type="entry name" value="Transferase(Phosphotransferase) domain 1"/>
    <property type="match status" value="1"/>
</dbReference>
<dbReference type="PANTHER" id="PTHR27002">
    <property type="entry name" value="RECEPTOR-LIKE SERINE/THREONINE-PROTEIN KINASE SD1-8"/>
    <property type="match status" value="1"/>
</dbReference>
<evidence type="ECO:0000259" key="19">
    <source>
        <dbReference type="PROSITE" id="PS50927"/>
    </source>
</evidence>
<dbReference type="PROSITE" id="PS50927">
    <property type="entry name" value="BULB_LECTIN"/>
    <property type="match status" value="1"/>
</dbReference>
<dbReference type="InterPro" id="IPR001480">
    <property type="entry name" value="Bulb-type_lectin_dom"/>
</dbReference>
<dbReference type="GO" id="GO:0005886">
    <property type="term" value="C:plasma membrane"/>
    <property type="evidence" value="ECO:0007669"/>
    <property type="project" value="UniProtKB-SubCell"/>
</dbReference>
<evidence type="ECO:0000256" key="10">
    <source>
        <dbReference type="ARBA" id="ARBA00022989"/>
    </source>
</evidence>
<evidence type="ECO:0000256" key="13">
    <source>
        <dbReference type="ARBA" id="ARBA00023180"/>
    </source>
</evidence>
<keyword evidence="6" id="KW-0732">Signal</keyword>
<name>A0ABD1LWF6_9FABA</name>
<evidence type="ECO:0000256" key="16">
    <source>
        <dbReference type="PIRNR" id="PIRNR000641"/>
    </source>
</evidence>
<dbReference type="InterPro" id="IPR008271">
    <property type="entry name" value="Ser/Thr_kinase_AS"/>
</dbReference>
<dbReference type="SUPFAM" id="SSF51110">
    <property type="entry name" value="alpha-D-mannose-specific plant lectins"/>
    <property type="match status" value="1"/>
</dbReference>
<comment type="catalytic activity">
    <reaction evidence="15 16">
        <text>L-seryl-[protein] + ATP = O-phospho-L-seryl-[protein] + ADP + H(+)</text>
        <dbReference type="Rhea" id="RHEA:17989"/>
        <dbReference type="Rhea" id="RHEA-COMP:9863"/>
        <dbReference type="Rhea" id="RHEA-COMP:11604"/>
        <dbReference type="ChEBI" id="CHEBI:15378"/>
        <dbReference type="ChEBI" id="CHEBI:29999"/>
        <dbReference type="ChEBI" id="CHEBI:30616"/>
        <dbReference type="ChEBI" id="CHEBI:83421"/>
        <dbReference type="ChEBI" id="CHEBI:456216"/>
        <dbReference type="EC" id="2.7.11.1"/>
    </reaction>
</comment>
<evidence type="ECO:0000256" key="14">
    <source>
        <dbReference type="ARBA" id="ARBA00047899"/>
    </source>
</evidence>
<proteinExistence type="inferred from homology"/>
<evidence type="ECO:0000256" key="2">
    <source>
        <dbReference type="ARBA" id="ARBA00022475"/>
    </source>
</evidence>
<evidence type="ECO:0000256" key="5">
    <source>
        <dbReference type="ARBA" id="ARBA00022692"/>
    </source>
</evidence>
<dbReference type="CDD" id="cd01098">
    <property type="entry name" value="PAN_AP_plant"/>
    <property type="match status" value="1"/>
</dbReference>
<dbReference type="GO" id="GO:0004674">
    <property type="term" value="F:protein serine/threonine kinase activity"/>
    <property type="evidence" value="ECO:0007669"/>
    <property type="project" value="UniProtKB-KW"/>
</dbReference>
<dbReference type="Pfam" id="PF01453">
    <property type="entry name" value="B_lectin"/>
    <property type="match status" value="1"/>
</dbReference>
<evidence type="ECO:0000256" key="3">
    <source>
        <dbReference type="ARBA" id="ARBA00022527"/>
    </source>
</evidence>
<dbReference type="SMART" id="SM00473">
    <property type="entry name" value="PAN_AP"/>
    <property type="match status" value="1"/>
</dbReference>
<keyword evidence="22" id="KW-1185">Reference proteome</keyword>
<evidence type="ECO:0000256" key="12">
    <source>
        <dbReference type="ARBA" id="ARBA00023157"/>
    </source>
</evidence>
<organism evidence="21 22">
    <name type="scientific">Flemingia macrophylla</name>
    <dbReference type="NCBI Taxonomy" id="520843"/>
    <lineage>
        <taxon>Eukaryota</taxon>
        <taxon>Viridiplantae</taxon>
        <taxon>Streptophyta</taxon>
        <taxon>Embryophyta</taxon>
        <taxon>Tracheophyta</taxon>
        <taxon>Spermatophyta</taxon>
        <taxon>Magnoliopsida</taxon>
        <taxon>eudicotyledons</taxon>
        <taxon>Gunneridae</taxon>
        <taxon>Pentapetalae</taxon>
        <taxon>rosids</taxon>
        <taxon>fabids</taxon>
        <taxon>Fabales</taxon>
        <taxon>Fabaceae</taxon>
        <taxon>Papilionoideae</taxon>
        <taxon>50 kb inversion clade</taxon>
        <taxon>NPAAA clade</taxon>
        <taxon>indigoferoid/millettioid clade</taxon>
        <taxon>Phaseoleae</taxon>
        <taxon>Flemingia</taxon>
    </lineage>
</organism>
<dbReference type="Pfam" id="PF11883">
    <property type="entry name" value="DUF3403"/>
    <property type="match status" value="1"/>
</dbReference>
<dbReference type="InterPro" id="IPR021820">
    <property type="entry name" value="S-locus_recpt_kinase_C"/>
</dbReference>
<dbReference type="Pfam" id="PF08276">
    <property type="entry name" value="PAN_2"/>
    <property type="match status" value="1"/>
</dbReference>
<comment type="catalytic activity">
    <reaction evidence="14 16">
        <text>L-threonyl-[protein] + ATP = O-phospho-L-threonyl-[protein] + ADP + H(+)</text>
        <dbReference type="Rhea" id="RHEA:46608"/>
        <dbReference type="Rhea" id="RHEA-COMP:11060"/>
        <dbReference type="Rhea" id="RHEA-COMP:11605"/>
        <dbReference type="ChEBI" id="CHEBI:15378"/>
        <dbReference type="ChEBI" id="CHEBI:30013"/>
        <dbReference type="ChEBI" id="CHEBI:30616"/>
        <dbReference type="ChEBI" id="CHEBI:61977"/>
        <dbReference type="ChEBI" id="CHEBI:456216"/>
        <dbReference type="EC" id="2.7.11.1"/>
    </reaction>
</comment>
<dbReference type="SMART" id="SM00108">
    <property type="entry name" value="B_lectin"/>
    <property type="match status" value="1"/>
</dbReference>
<dbReference type="CDD" id="cd00028">
    <property type="entry name" value="B_lectin"/>
    <property type="match status" value="1"/>
</dbReference>
<dbReference type="AlphaFoldDB" id="A0ABD1LWF6"/>
<keyword evidence="13" id="KW-0325">Glycoprotein</keyword>
<dbReference type="Proteomes" id="UP001603857">
    <property type="component" value="Unassembled WGS sequence"/>
</dbReference>
<dbReference type="Gene3D" id="3.30.200.20">
    <property type="entry name" value="Phosphorylase Kinase, domain 1"/>
    <property type="match status" value="1"/>
</dbReference>
<evidence type="ECO:0000256" key="9">
    <source>
        <dbReference type="ARBA" id="ARBA00022840"/>
    </source>
</evidence>
<reference evidence="21 22" key="1">
    <citation type="submission" date="2024-08" db="EMBL/GenBank/DDBJ databases">
        <title>Insights into the chromosomal genome structure of Flemingia macrophylla.</title>
        <authorList>
            <person name="Ding Y."/>
            <person name="Zhao Y."/>
            <person name="Bi W."/>
            <person name="Wu M."/>
            <person name="Zhao G."/>
            <person name="Gong Y."/>
            <person name="Li W."/>
            <person name="Zhang P."/>
        </authorList>
    </citation>
    <scope>NUCLEOTIDE SEQUENCE [LARGE SCALE GENOMIC DNA]</scope>
    <source>
        <strain evidence="21">DYQJB</strain>
        <tissue evidence="21">Leaf</tissue>
    </source>
</reference>
<accession>A0ABD1LWF6</accession>
<keyword evidence="11 17" id="KW-0472">Membrane</keyword>
<feature type="transmembrane region" description="Helical" evidence="17">
    <location>
        <begin position="454"/>
        <end position="476"/>
    </location>
</feature>
<gene>
    <name evidence="21" type="ORF">Fmac_021277</name>
</gene>
<dbReference type="GO" id="GO:0005524">
    <property type="term" value="F:ATP binding"/>
    <property type="evidence" value="ECO:0007669"/>
    <property type="project" value="UniProtKB-KW"/>
</dbReference>
<dbReference type="PIRSF" id="PIRSF000641">
    <property type="entry name" value="SRK"/>
    <property type="match status" value="1"/>
</dbReference>
<evidence type="ECO:0000256" key="7">
    <source>
        <dbReference type="ARBA" id="ARBA00022741"/>
    </source>
</evidence>
<keyword evidence="10 17" id="KW-1133">Transmembrane helix</keyword>
<dbReference type="FunFam" id="3.30.200.20:FF:000195">
    <property type="entry name" value="G-type lectin S-receptor-like serine/threonine-protein kinase"/>
    <property type="match status" value="1"/>
</dbReference>